<proteinExistence type="predicted"/>
<feature type="compositionally biased region" description="Polar residues" evidence="1">
    <location>
        <begin position="144"/>
        <end position="161"/>
    </location>
</feature>
<dbReference type="AlphaFoldDB" id="A0A4C1XHF8"/>
<protein>
    <submittedName>
        <fullName evidence="2">Uncharacterized protein</fullName>
    </submittedName>
</protein>
<name>A0A4C1XHF8_EUMVA</name>
<evidence type="ECO:0000256" key="1">
    <source>
        <dbReference type="SAM" id="MobiDB-lite"/>
    </source>
</evidence>
<accession>A0A4C1XHF8</accession>
<reference evidence="2 3" key="1">
    <citation type="journal article" date="2019" name="Commun. Biol.">
        <title>The bagworm genome reveals a unique fibroin gene that provides high tensile strength.</title>
        <authorList>
            <person name="Kono N."/>
            <person name="Nakamura H."/>
            <person name="Ohtoshi R."/>
            <person name="Tomita M."/>
            <person name="Numata K."/>
            <person name="Arakawa K."/>
        </authorList>
    </citation>
    <scope>NUCLEOTIDE SEQUENCE [LARGE SCALE GENOMIC DNA]</scope>
</reference>
<dbReference type="EMBL" id="BGZK01000841">
    <property type="protein sequence ID" value="GBP62432.1"/>
    <property type="molecule type" value="Genomic_DNA"/>
</dbReference>
<gene>
    <name evidence="2" type="ORF">EVAR_3134_1</name>
</gene>
<keyword evidence="3" id="KW-1185">Reference proteome</keyword>
<sequence>MTISDFIPNKPDKYDIKFPMTCDATFKYMIDADPYIGRTTNSGGVPLVKATILAGPAQGGTVLAPRVPPTPQDLPFEFKRLQFLSKRRGGESSAAGVMQFFRGGLGGLGAHIHAFVNDRYSKSVRVRDELPIGKGALGCDGPSGTPTATRAESHSTGRALS</sequence>
<comment type="caution">
    <text evidence="2">The sequence shown here is derived from an EMBL/GenBank/DDBJ whole genome shotgun (WGS) entry which is preliminary data.</text>
</comment>
<feature type="region of interest" description="Disordered" evidence="1">
    <location>
        <begin position="133"/>
        <end position="161"/>
    </location>
</feature>
<evidence type="ECO:0000313" key="3">
    <source>
        <dbReference type="Proteomes" id="UP000299102"/>
    </source>
</evidence>
<evidence type="ECO:0000313" key="2">
    <source>
        <dbReference type="EMBL" id="GBP62432.1"/>
    </source>
</evidence>
<dbReference type="Proteomes" id="UP000299102">
    <property type="component" value="Unassembled WGS sequence"/>
</dbReference>
<organism evidence="2 3">
    <name type="scientific">Eumeta variegata</name>
    <name type="common">Bagworm moth</name>
    <name type="synonym">Eumeta japonica</name>
    <dbReference type="NCBI Taxonomy" id="151549"/>
    <lineage>
        <taxon>Eukaryota</taxon>
        <taxon>Metazoa</taxon>
        <taxon>Ecdysozoa</taxon>
        <taxon>Arthropoda</taxon>
        <taxon>Hexapoda</taxon>
        <taxon>Insecta</taxon>
        <taxon>Pterygota</taxon>
        <taxon>Neoptera</taxon>
        <taxon>Endopterygota</taxon>
        <taxon>Lepidoptera</taxon>
        <taxon>Glossata</taxon>
        <taxon>Ditrysia</taxon>
        <taxon>Tineoidea</taxon>
        <taxon>Psychidae</taxon>
        <taxon>Oiketicinae</taxon>
        <taxon>Eumeta</taxon>
    </lineage>
</organism>